<dbReference type="Gene3D" id="3.40.50.300">
    <property type="entry name" value="P-loop containing nucleotide triphosphate hydrolases"/>
    <property type="match status" value="2"/>
</dbReference>
<dbReference type="PANTHER" id="PTHR42927">
    <property type="entry name" value="HELICASE SUPERFAMILY 1 AND 2 DOMAIN-CONTAINING PROTEIN"/>
    <property type="match status" value="1"/>
</dbReference>
<dbReference type="SUPFAM" id="SSF52540">
    <property type="entry name" value="P-loop containing nucleoside triphosphate hydrolases"/>
    <property type="match status" value="1"/>
</dbReference>
<dbReference type="EC" id="3.1.21.3" evidence="2"/>
<dbReference type="EMBL" id="CZAY01000006">
    <property type="protein sequence ID" value="CUP39612.1"/>
    <property type="molecule type" value="Genomic_DNA"/>
</dbReference>
<protein>
    <submittedName>
        <fullName evidence="2">Type I restriction enzyme EcoR124II R protein</fullName>
        <ecNumber evidence="2">3.1.21.3</ecNumber>
    </submittedName>
</protein>
<sequence length="1033" mass="118957">MSIDVTTEKRFEADIEEFFLSPAGGYTHNNDMYDPQLGVYKDTLLRFVQRTQPKEWKRFLLQNKVDPERKFCLAFNNACDMDGLISVLRHGFKHRGIPFKVCYFKPESGLNQTAEALYEKNEITCNRQWFYSSDIHNSVDMVLSVNGIPVFALELKNQYTGQNVDNAKRQWMYDRDPREICFQFNKRILGYFCIDQLEVWMTTRLEGKNTYFLPFNQGSNGAGNDGGKGNPANPDGYPTSYFWEYVFQKDSMMDIIQKFIHLQVKEEKKQMPDGSEQVTKKKRLIFPRYHQLDVVRKLIADVKKEGAGRNYLIQHSAGSGKSNSIAWTAYRLASLHDSNDESVFSSVVVVTDRTVLDEQLQETISGFDHTIGSVETIDDKKNSKDLRDAINNGARIIVTTLQKFPVIYQEVDKVAGRNFAIIVDEAHSSQTGSSAMKLKAALADTEAALREYAEIEGKAEDEIDRNDKLVQEMLTHGKHPNLSFFAFTATPKPATLEMFGSQWTDGSFHPFHIYSMRQAIEEGFILDVLQNYMTYSTCFKIAKDTPENPELPESRATKIIKKYEKLHPYNISQKSQIIVETFRETTKQKIGGKGKMMVVTDSRLAAVRYFHEIKRYIREQHYVDMDILAAFSGTVQDGDEEYTEAGLNVRKDGSHISESQTKEEFHDNFNVLVVAEKYQTGFDEPLLHTMIVDKKLKNVKAVQTLSRLNRTCPGKVDTFVLDFANKKEDILEAFQPFYQETSLEQEVNVDLIYQTEKELLDYAIYNENDIKAFIDIWNHPGKQDATAMGKMTSVLKPVADRYNLKNPEERYQFRRQVRKLLRWYSYITQVVRMFDADMHKEYLFLSYLIGLLPEEKEEPIDLDGKLKLEYYKLQKTFEGAIKLEKVDGQYVPSKKQGAQGIRQKSTLDEILDKINEKYKGQFTDGDRVMLGALHDKLIADDRLASSARTSDPRIFTESIFPSAFGNAAMESYMEAQDSYGSLFEDKSKYDAVMSALAGVIYREMRSKKTVDYRKIERDEQVQMVAEEPVKYGK</sequence>
<dbReference type="InterPro" id="IPR040980">
    <property type="entry name" value="SWI2_SNF2"/>
</dbReference>
<dbReference type="PANTHER" id="PTHR42927:SF1">
    <property type="entry name" value="HELICASE SUPERFAMILY 1 AND 2 DOMAIN-CONTAINING PROTEIN"/>
    <property type="match status" value="1"/>
</dbReference>
<dbReference type="AlphaFoldDB" id="A0A174MT41"/>
<feature type="domain" description="Helicase ATP-binding" evidence="1">
    <location>
        <begin position="283"/>
        <end position="514"/>
    </location>
</feature>
<evidence type="ECO:0000259" key="1">
    <source>
        <dbReference type="SMART" id="SM00487"/>
    </source>
</evidence>
<dbReference type="Pfam" id="PF18766">
    <property type="entry name" value="SWI2_SNF2"/>
    <property type="match status" value="1"/>
</dbReference>
<dbReference type="GO" id="GO:0009307">
    <property type="term" value="P:DNA restriction-modification system"/>
    <property type="evidence" value="ECO:0007669"/>
    <property type="project" value="UniProtKB-KW"/>
</dbReference>
<dbReference type="GeneID" id="96228351"/>
<name>A0A174MT41_9FIRM</name>
<keyword evidence="2" id="KW-0378">Hydrolase</keyword>
<gene>
    <name evidence="2" type="primary">hsdR</name>
    <name evidence="2" type="ORF">ERS852526_01059</name>
</gene>
<reference evidence="2 3" key="1">
    <citation type="submission" date="2015-09" db="EMBL/GenBank/DDBJ databases">
        <authorList>
            <consortium name="Pathogen Informatics"/>
        </authorList>
    </citation>
    <scope>NUCLEOTIDE SEQUENCE [LARGE SCALE GENOMIC DNA]</scope>
    <source>
        <strain evidence="2 3">2789STDY5834914</strain>
    </source>
</reference>
<dbReference type="InterPro" id="IPR055180">
    <property type="entry name" value="HsdR_RecA-like_helicase_dom_2"/>
</dbReference>
<dbReference type="Pfam" id="PF04313">
    <property type="entry name" value="HSDR_N"/>
    <property type="match status" value="1"/>
</dbReference>
<dbReference type="Gene3D" id="3.90.1570.50">
    <property type="match status" value="1"/>
</dbReference>
<dbReference type="GO" id="GO:0003677">
    <property type="term" value="F:DNA binding"/>
    <property type="evidence" value="ECO:0007669"/>
    <property type="project" value="UniProtKB-KW"/>
</dbReference>
<dbReference type="Pfam" id="PF22679">
    <property type="entry name" value="T1R_D3-like"/>
    <property type="match status" value="1"/>
</dbReference>
<evidence type="ECO:0000313" key="3">
    <source>
        <dbReference type="Proteomes" id="UP000095485"/>
    </source>
</evidence>
<dbReference type="RefSeq" id="WP_070098885.1">
    <property type="nucleotide sequence ID" value="NZ_CZAY01000006.1"/>
</dbReference>
<dbReference type="InterPro" id="IPR007409">
    <property type="entry name" value="Restrct_endonuc_type1_HsdR_N"/>
</dbReference>
<dbReference type="SMART" id="SM00487">
    <property type="entry name" value="DEXDc"/>
    <property type="match status" value="1"/>
</dbReference>
<dbReference type="InterPro" id="IPR027417">
    <property type="entry name" value="P-loop_NTPase"/>
</dbReference>
<organism evidence="2 3">
    <name type="scientific">Dorea longicatena</name>
    <dbReference type="NCBI Taxonomy" id="88431"/>
    <lineage>
        <taxon>Bacteria</taxon>
        <taxon>Bacillati</taxon>
        <taxon>Bacillota</taxon>
        <taxon>Clostridia</taxon>
        <taxon>Lachnospirales</taxon>
        <taxon>Lachnospiraceae</taxon>
        <taxon>Dorea</taxon>
    </lineage>
</organism>
<dbReference type="GO" id="GO:0009035">
    <property type="term" value="F:type I site-specific deoxyribonuclease activity"/>
    <property type="evidence" value="ECO:0007669"/>
    <property type="project" value="UniProtKB-EC"/>
</dbReference>
<evidence type="ECO:0000313" key="2">
    <source>
        <dbReference type="EMBL" id="CUP39612.1"/>
    </source>
</evidence>
<dbReference type="InterPro" id="IPR014001">
    <property type="entry name" value="Helicase_ATP-bd"/>
</dbReference>
<accession>A0A174MT41</accession>
<proteinExistence type="predicted"/>
<dbReference type="Proteomes" id="UP000095485">
    <property type="component" value="Unassembled WGS sequence"/>
</dbReference>
<dbReference type="GO" id="GO:0005524">
    <property type="term" value="F:ATP binding"/>
    <property type="evidence" value="ECO:0007669"/>
    <property type="project" value="UniProtKB-KW"/>
</dbReference>